<feature type="region of interest" description="Disordered" evidence="2">
    <location>
        <begin position="1"/>
        <end position="136"/>
    </location>
</feature>
<dbReference type="SMART" id="SM00233">
    <property type="entry name" value="PH"/>
    <property type="match status" value="1"/>
</dbReference>
<protein>
    <recommendedName>
        <fullName evidence="3">PH domain-containing protein</fullName>
    </recommendedName>
</protein>
<dbReference type="CDD" id="cd13311">
    <property type="entry name" value="PH_Slm1"/>
    <property type="match status" value="1"/>
</dbReference>
<dbReference type="PANTHER" id="PTHR31941:SF16">
    <property type="entry name" value="PHOSPHATIDYLINOSITOL 4,5-BISPHOSPHATE-BINDING PROTEIN SLM1-RELATED"/>
    <property type="match status" value="1"/>
</dbReference>
<dbReference type="InterPro" id="IPR043453">
    <property type="entry name" value="Slm1_PH"/>
</dbReference>
<feature type="compositionally biased region" description="Low complexity" evidence="2">
    <location>
        <begin position="619"/>
        <end position="634"/>
    </location>
</feature>
<evidence type="ECO:0000313" key="4">
    <source>
        <dbReference type="EMBL" id="KAK5050337.1"/>
    </source>
</evidence>
<keyword evidence="1" id="KW-0597">Phosphoprotein</keyword>
<dbReference type="InterPro" id="IPR046868">
    <property type="entry name" value="BAR_4"/>
</dbReference>
<dbReference type="AlphaFoldDB" id="A0AAV9N5T7"/>
<feature type="compositionally biased region" description="Polar residues" evidence="2">
    <location>
        <begin position="121"/>
        <end position="132"/>
    </location>
</feature>
<evidence type="ECO:0000313" key="5">
    <source>
        <dbReference type="Proteomes" id="UP001358417"/>
    </source>
</evidence>
<dbReference type="PANTHER" id="PTHR31941">
    <property type="entry name" value="CYTOSKELETAL SIGNALING PROTEIN SLM1"/>
    <property type="match status" value="1"/>
</dbReference>
<sequence length="919" mass="99195">MERPFTPASAAPAGSTILADGSINSARPTSARPSSRPVSYVGTHHTDAVSHLEAANGAPQQSSVLSQASHSYEEPPTSANHEEAPELPRTNSHLSTTSQSILPSRSGTLKKKPSLHKSASLKRTASKRSSYAGSVRSMKLGEKEKYGETEETNSVFYCPVPTSGNPTELLANRFQAWRKALKDLIAYFRDLHKSYESRAKSLLATSSVINNTSLPPNFLSSGGLSDASYILRDFHKQAITEANKARDLCNEVVMQLTGLRSDLQQKIKEIKSLSGDFKNSVDKEQEGSKKAVRSLQEALGTVDHDAASTSGKGDPFLVKMLVDKQIERQIDEENYLHRAYLNLEASGRELESIVVGEIQKAYNVVAGILRREADEAYDTAEKLKDGPVAMAKDHEWEEFVVSNNSMVDPRNPIRQFSHIVYPGKDHPAAIEVRSGMLERKSKYLKNYTPGWYILSPTHLHEFRSADRISAQTPVMSLYLPEQKLGSHSEPGSSSHKFMLKGRQTGSMHRGHAWVFRAETHETMLAWFNDVKELTEKRGEERNEFVRRSHARSLSGNSMKPASIISSDGALEEDEADRIAFAGEQSVRGNSVAEGAVVGGVDGLGGVTGHDLDDNRSEAGWRPPQQRPAPGGRFPSDVNVQRGLQAPLSPSSGESSDRDRDIIAAAGALPGSGLPFANTPERHTELQPISHETPGLINTARSESHYSTDAHPTTQYVSGHHNNVVPTAHGVVPSHESGSQYGEWMAPIGVGAAGAALGAGVIHHHQQQQQQQQQTYPPVVAPIGVESDGAIPAYGHSSPPIPVATAAPIDAPTGPRALSETTTAPSSAVGNTTSSNTETATLSTVPTSTGYASQSDSMFDGNGVFVGPRTSTTAPTDFMLKASGRTKSHTTISDLHIPGEFPPTPALNEDPKIYQEVLQK</sequence>
<reference evidence="4 5" key="1">
    <citation type="submission" date="2023-08" db="EMBL/GenBank/DDBJ databases">
        <title>Black Yeasts Isolated from many extreme environments.</title>
        <authorList>
            <person name="Coleine C."/>
            <person name="Stajich J.E."/>
            <person name="Selbmann L."/>
        </authorList>
    </citation>
    <scope>NUCLEOTIDE SEQUENCE [LARGE SCALE GENOMIC DNA]</scope>
    <source>
        <strain evidence="4 5">CCFEE 5792</strain>
    </source>
</reference>
<dbReference type="InterPro" id="IPR046869">
    <property type="entry name" value="SLM1/RGC1-like_PH"/>
</dbReference>
<dbReference type="InterPro" id="IPR001849">
    <property type="entry name" value="PH_domain"/>
</dbReference>
<keyword evidence="5" id="KW-1185">Reference proteome</keyword>
<feature type="domain" description="PH" evidence="3">
    <location>
        <begin position="430"/>
        <end position="535"/>
    </location>
</feature>
<feature type="compositionally biased region" description="Polar residues" evidence="2">
    <location>
        <begin position="58"/>
        <end position="70"/>
    </location>
</feature>
<feature type="compositionally biased region" description="Polar residues" evidence="2">
    <location>
        <begin position="818"/>
        <end position="855"/>
    </location>
</feature>
<dbReference type="Pfam" id="PF20399">
    <property type="entry name" value="PH_20"/>
    <property type="match status" value="1"/>
</dbReference>
<dbReference type="RefSeq" id="XP_064704923.1">
    <property type="nucleotide sequence ID" value="XM_064847202.1"/>
</dbReference>
<dbReference type="PROSITE" id="PS50003">
    <property type="entry name" value="PH_DOMAIN"/>
    <property type="match status" value="1"/>
</dbReference>
<dbReference type="GeneID" id="89971801"/>
<evidence type="ECO:0000256" key="2">
    <source>
        <dbReference type="SAM" id="MobiDB-lite"/>
    </source>
</evidence>
<feature type="compositionally biased region" description="Low complexity" evidence="2">
    <location>
        <begin position="662"/>
        <end position="676"/>
    </location>
</feature>
<organism evidence="4 5">
    <name type="scientific">Exophiala bonariae</name>
    <dbReference type="NCBI Taxonomy" id="1690606"/>
    <lineage>
        <taxon>Eukaryota</taxon>
        <taxon>Fungi</taxon>
        <taxon>Dikarya</taxon>
        <taxon>Ascomycota</taxon>
        <taxon>Pezizomycotina</taxon>
        <taxon>Eurotiomycetes</taxon>
        <taxon>Chaetothyriomycetidae</taxon>
        <taxon>Chaetothyriales</taxon>
        <taxon>Herpotrichiellaceae</taxon>
        <taxon>Exophiala</taxon>
    </lineage>
</organism>
<evidence type="ECO:0000256" key="1">
    <source>
        <dbReference type="ARBA" id="ARBA00022553"/>
    </source>
</evidence>
<gene>
    <name evidence="4" type="ORF">LTR84_003618</name>
</gene>
<proteinExistence type="predicted"/>
<comment type="caution">
    <text evidence="4">The sequence shown here is derived from an EMBL/GenBank/DDBJ whole genome shotgun (WGS) entry which is preliminary data.</text>
</comment>
<feature type="compositionally biased region" description="Basic and acidic residues" evidence="2">
    <location>
        <begin position="609"/>
        <end position="618"/>
    </location>
</feature>
<evidence type="ECO:0000259" key="3">
    <source>
        <dbReference type="PROSITE" id="PS50003"/>
    </source>
</evidence>
<feature type="compositionally biased region" description="Polar residues" evidence="2">
    <location>
        <begin position="89"/>
        <end position="107"/>
    </location>
</feature>
<dbReference type="Gene3D" id="2.30.29.30">
    <property type="entry name" value="Pleckstrin-homology domain (PH domain)/Phosphotyrosine-binding domain (PTB)"/>
    <property type="match status" value="1"/>
</dbReference>
<dbReference type="InterPro" id="IPR027267">
    <property type="entry name" value="AH/BAR_dom_sf"/>
</dbReference>
<dbReference type="Pfam" id="PF20400">
    <property type="entry name" value="BAR_4"/>
    <property type="match status" value="1"/>
</dbReference>
<feature type="region of interest" description="Disordered" evidence="2">
    <location>
        <begin position="603"/>
        <end position="690"/>
    </location>
</feature>
<feature type="compositionally biased region" description="Low complexity" evidence="2">
    <location>
        <begin position="25"/>
        <end position="39"/>
    </location>
</feature>
<accession>A0AAV9N5T7</accession>
<dbReference type="InterPro" id="IPR011993">
    <property type="entry name" value="PH-like_dom_sf"/>
</dbReference>
<feature type="region of interest" description="Disordered" evidence="2">
    <location>
        <begin position="791"/>
        <end position="855"/>
    </location>
</feature>
<dbReference type="Gene3D" id="1.20.1270.60">
    <property type="entry name" value="Arfaptin homology (AH) domain/BAR domain"/>
    <property type="match status" value="1"/>
</dbReference>
<dbReference type="Proteomes" id="UP001358417">
    <property type="component" value="Unassembled WGS sequence"/>
</dbReference>
<dbReference type="EMBL" id="JAVRRD010000017">
    <property type="protein sequence ID" value="KAK5050337.1"/>
    <property type="molecule type" value="Genomic_DNA"/>
</dbReference>
<name>A0AAV9N5T7_9EURO</name>
<dbReference type="SUPFAM" id="SSF50729">
    <property type="entry name" value="PH domain-like"/>
    <property type="match status" value="1"/>
</dbReference>